<sequence>MGCTSSADKYGTVATPSAKATPATPASPASPASPTSAEPAASPAGAGAAGAGTTRRGSRVVEENTDVIVGSRRAAPMVGLRQDADGDEAHEFFVEDPKTGEMRQVTRDLVELG</sequence>
<protein>
    <submittedName>
        <fullName evidence="1">COP9 signalosome complex subunit 3</fullName>
    </submittedName>
</protein>
<evidence type="ECO:0000313" key="1">
    <source>
        <dbReference type="EMBL" id="CAK9023340.1"/>
    </source>
</evidence>
<comment type="caution">
    <text evidence="1">The sequence shown here is derived from an EMBL/GenBank/DDBJ whole genome shotgun (WGS) entry which is preliminary data.</text>
</comment>
<gene>
    <name evidence="1" type="ORF">SCF082_LOCUS16167</name>
</gene>
<organism evidence="1 2">
    <name type="scientific">Durusdinium trenchii</name>
    <dbReference type="NCBI Taxonomy" id="1381693"/>
    <lineage>
        <taxon>Eukaryota</taxon>
        <taxon>Sar</taxon>
        <taxon>Alveolata</taxon>
        <taxon>Dinophyceae</taxon>
        <taxon>Suessiales</taxon>
        <taxon>Symbiodiniaceae</taxon>
        <taxon>Durusdinium</taxon>
    </lineage>
</organism>
<dbReference type="EMBL" id="CAXAMM010010435">
    <property type="protein sequence ID" value="CAK9023340.1"/>
    <property type="molecule type" value="Genomic_DNA"/>
</dbReference>
<evidence type="ECO:0000313" key="2">
    <source>
        <dbReference type="Proteomes" id="UP001642464"/>
    </source>
</evidence>
<proteinExistence type="predicted"/>
<name>A0ABP0K987_9DINO</name>
<keyword evidence="2" id="KW-1185">Reference proteome</keyword>
<dbReference type="Proteomes" id="UP001642464">
    <property type="component" value="Unassembled WGS sequence"/>
</dbReference>
<accession>A0ABP0K987</accession>
<reference evidence="1 2" key="1">
    <citation type="submission" date="2024-02" db="EMBL/GenBank/DDBJ databases">
        <authorList>
            <person name="Chen Y."/>
            <person name="Shah S."/>
            <person name="Dougan E. K."/>
            <person name="Thang M."/>
            <person name="Chan C."/>
        </authorList>
    </citation>
    <scope>NUCLEOTIDE SEQUENCE [LARGE SCALE GENOMIC DNA]</scope>
</reference>